<evidence type="ECO:0000313" key="1">
    <source>
        <dbReference type="EMBL" id="GAA0150053.1"/>
    </source>
</evidence>
<dbReference type="AlphaFoldDB" id="A0AAV3PFN2"/>
<protein>
    <submittedName>
        <fullName evidence="1">Uncharacterized protein</fullName>
    </submittedName>
</protein>
<keyword evidence="2" id="KW-1185">Reference proteome</keyword>
<evidence type="ECO:0000313" key="2">
    <source>
        <dbReference type="Proteomes" id="UP001454036"/>
    </source>
</evidence>
<reference evidence="1 2" key="1">
    <citation type="submission" date="2024-01" db="EMBL/GenBank/DDBJ databases">
        <title>The complete chloroplast genome sequence of Lithospermum erythrorhizon: insights into the phylogenetic relationship among Boraginaceae species and the maternal lineages of purple gromwells.</title>
        <authorList>
            <person name="Okada T."/>
            <person name="Watanabe K."/>
        </authorList>
    </citation>
    <scope>NUCLEOTIDE SEQUENCE [LARGE SCALE GENOMIC DNA]</scope>
</reference>
<comment type="caution">
    <text evidence="1">The sequence shown here is derived from an EMBL/GenBank/DDBJ whole genome shotgun (WGS) entry which is preliminary data.</text>
</comment>
<dbReference type="EMBL" id="BAABME010001519">
    <property type="protein sequence ID" value="GAA0150053.1"/>
    <property type="molecule type" value="Genomic_DNA"/>
</dbReference>
<sequence>MSYDTPNRLTTSPVNHTNGVSTGLNYALLIPCLRYVSKNKMSTEVPLSTSILLTSKLAITRGLTRGSSCGHFIPSKSFRENDRYGTRAVPPVLTAYMSLLASARLALLESPSLLQPPKLKFTIPVMLGGPSGDPDLSLSNRPFTLWVFYPPFLDLLSLPRITLESGKGTPPWKVGPRIRPVRHPDPILGTPPPRPFSFALRTPLFRLLDPDILVGSFIEFLQVLRLSLEE</sequence>
<proteinExistence type="predicted"/>
<dbReference type="Proteomes" id="UP001454036">
    <property type="component" value="Unassembled WGS sequence"/>
</dbReference>
<gene>
    <name evidence="1" type="ORF">LIER_09078</name>
</gene>
<organism evidence="1 2">
    <name type="scientific">Lithospermum erythrorhizon</name>
    <name type="common">Purple gromwell</name>
    <name type="synonym">Lithospermum officinale var. erythrorhizon</name>
    <dbReference type="NCBI Taxonomy" id="34254"/>
    <lineage>
        <taxon>Eukaryota</taxon>
        <taxon>Viridiplantae</taxon>
        <taxon>Streptophyta</taxon>
        <taxon>Embryophyta</taxon>
        <taxon>Tracheophyta</taxon>
        <taxon>Spermatophyta</taxon>
        <taxon>Magnoliopsida</taxon>
        <taxon>eudicotyledons</taxon>
        <taxon>Gunneridae</taxon>
        <taxon>Pentapetalae</taxon>
        <taxon>asterids</taxon>
        <taxon>lamiids</taxon>
        <taxon>Boraginales</taxon>
        <taxon>Boraginaceae</taxon>
        <taxon>Boraginoideae</taxon>
        <taxon>Lithospermeae</taxon>
        <taxon>Lithospermum</taxon>
    </lineage>
</organism>
<name>A0AAV3PFN2_LITER</name>
<accession>A0AAV3PFN2</accession>